<reference evidence="2 3" key="1">
    <citation type="submission" date="2019-03" db="EMBL/GenBank/DDBJ databases">
        <title>Metabolic potential of uncultured bacteria and archaea associated with petroleum seepage in deep-sea sediments.</title>
        <authorList>
            <person name="Dong X."/>
            <person name="Hubert C."/>
        </authorList>
    </citation>
    <scope>NUCLEOTIDE SEQUENCE [LARGE SCALE GENOMIC DNA]</scope>
    <source>
        <strain evidence="2">E29_bin36</strain>
    </source>
</reference>
<feature type="domain" description="Pyridine nucleotide-disulphide oxidoreductase dimerisation" evidence="1">
    <location>
        <begin position="50"/>
        <end position="150"/>
    </location>
</feature>
<organism evidence="2 3">
    <name type="scientific">candidate division TA06 bacterium</name>
    <dbReference type="NCBI Taxonomy" id="2250710"/>
    <lineage>
        <taxon>Bacteria</taxon>
        <taxon>Bacteria division TA06</taxon>
    </lineage>
</organism>
<name>A0A523XEQ9_UNCT6</name>
<evidence type="ECO:0000313" key="3">
    <source>
        <dbReference type="Proteomes" id="UP000315534"/>
    </source>
</evidence>
<dbReference type="Gene3D" id="3.50.50.60">
    <property type="entry name" value="FAD/NAD(P)-binding domain"/>
    <property type="match status" value="2"/>
</dbReference>
<protein>
    <recommendedName>
        <fullName evidence="1">Pyridine nucleotide-disulphide oxidoreductase dimerisation domain-containing protein</fullName>
    </recommendedName>
</protein>
<dbReference type="EMBL" id="SOIP01000546">
    <property type="protein sequence ID" value="TET77748.1"/>
    <property type="molecule type" value="Genomic_DNA"/>
</dbReference>
<dbReference type="AlphaFoldDB" id="A0A523XEQ9"/>
<evidence type="ECO:0000313" key="2">
    <source>
        <dbReference type="EMBL" id="TET77748.1"/>
    </source>
</evidence>
<dbReference type="InterPro" id="IPR004099">
    <property type="entry name" value="Pyr_nucl-diS_OxRdtase_dimer"/>
</dbReference>
<dbReference type="InterPro" id="IPR036188">
    <property type="entry name" value="FAD/NAD-bd_sf"/>
</dbReference>
<dbReference type="SUPFAM" id="SSF55424">
    <property type="entry name" value="FAD/NAD-linked reductases, dimerisation (C-terminal) domain"/>
    <property type="match status" value="1"/>
</dbReference>
<dbReference type="Proteomes" id="UP000315534">
    <property type="component" value="Unassembled WGS sequence"/>
</dbReference>
<dbReference type="InterPro" id="IPR016156">
    <property type="entry name" value="FAD/NAD-linked_Rdtase_dimer_sf"/>
</dbReference>
<accession>A0A523XEQ9</accession>
<comment type="caution">
    <text evidence="2">The sequence shown here is derived from an EMBL/GenBank/DDBJ whole genome shotgun (WGS) entry which is preliminary data.</text>
</comment>
<evidence type="ECO:0000259" key="1">
    <source>
        <dbReference type="Pfam" id="PF02852"/>
    </source>
</evidence>
<sequence length="169" mass="18280">MENWDRIIGRKRTYQTATSGALTGRIAATNLVLGNVLPHQGTVMTFVTEVFGYELGTVGFTETYAGEQGLDVVANITTTATRRRSFAGKTIHIKLVADCQSQSLIGAQLISEELVAGKIDRLALAIAERIPVQTLAVIDTCYSPTVGSAYESTVMALDQLMPKLKEKQT</sequence>
<proteinExistence type="predicted"/>
<gene>
    <name evidence="2" type="ORF">E3J38_09500</name>
</gene>
<dbReference type="Pfam" id="PF02852">
    <property type="entry name" value="Pyr_redox_dim"/>
    <property type="match status" value="1"/>
</dbReference>